<reference evidence="1" key="1">
    <citation type="journal article" date="2017" name="Gigascience">
        <title>The first near-complete assembly of the hexaploid bread wheat genome, Triticum aestivum.</title>
        <authorList>
            <person name="Zimin A.V."/>
            <person name="Puiu D."/>
            <person name="Hall R."/>
            <person name="Kingan S."/>
            <person name="Clavijo B.J."/>
            <person name="Salzberg S.L."/>
        </authorList>
    </citation>
    <scope>NUCLEOTIDE SEQUENCE</scope>
    <source>
        <tissue evidence="1">Leaf</tissue>
    </source>
</reference>
<evidence type="ECO:0000313" key="1">
    <source>
        <dbReference type="EMBL" id="KAF7067360.1"/>
    </source>
</evidence>
<name>A0A9R1KV27_WHEAT</name>
<sequence length="12" mass="1396">MYSISNVPKLML</sequence>
<comment type="caution">
    <text evidence="1">The sequence shown here is derived from an EMBL/GenBank/DDBJ whole genome shotgun (WGS) entry which is preliminary data.</text>
</comment>
<gene>
    <name evidence="1" type="ORF">CFC21_073258</name>
</gene>
<proteinExistence type="predicted"/>
<protein>
    <submittedName>
        <fullName evidence="1">Uncharacterized protein</fullName>
    </submittedName>
</protein>
<feature type="non-terminal residue" evidence="1">
    <location>
        <position position="12"/>
    </location>
</feature>
<dbReference type="EMBL" id="CM022224">
    <property type="protein sequence ID" value="KAF7067360.1"/>
    <property type="molecule type" value="Genomic_DNA"/>
</dbReference>
<accession>A0A9R1KV27</accession>
<dbReference type="Proteomes" id="UP000815260">
    <property type="component" value="Chromosome 5B"/>
</dbReference>
<reference evidence="1" key="2">
    <citation type="submission" date="2020-03" db="EMBL/GenBank/DDBJ databases">
        <title>The second near-complete assembly of the hexaploid bread wheat (Triticum aestivum) genome.</title>
        <authorList>
            <person name="Zimin A.V."/>
            <person name="Puiu D."/>
            <person name="Shumante A."/>
            <person name="Alonge M."/>
            <person name="Salzberg S.L."/>
        </authorList>
    </citation>
    <scope>NUCLEOTIDE SEQUENCE</scope>
    <source>
        <tissue evidence="1">Leaf</tissue>
    </source>
</reference>
<organism evidence="1">
    <name type="scientific">Triticum aestivum</name>
    <name type="common">Wheat</name>
    <dbReference type="NCBI Taxonomy" id="4565"/>
    <lineage>
        <taxon>Eukaryota</taxon>
        <taxon>Viridiplantae</taxon>
        <taxon>Streptophyta</taxon>
        <taxon>Embryophyta</taxon>
        <taxon>Tracheophyta</taxon>
        <taxon>Spermatophyta</taxon>
        <taxon>Magnoliopsida</taxon>
        <taxon>Liliopsida</taxon>
        <taxon>Poales</taxon>
        <taxon>Poaceae</taxon>
        <taxon>BOP clade</taxon>
        <taxon>Pooideae</taxon>
        <taxon>Triticodae</taxon>
        <taxon>Triticeae</taxon>
        <taxon>Triticinae</taxon>
        <taxon>Triticum</taxon>
    </lineage>
</organism>